<dbReference type="EMBL" id="LNQL01000007">
    <property type="protein sequence ID" value="KSU47684.1"/>
    <property type="molecule type" value="Genomic_DNA"/>
</dbReference>
<dbReference type="OrthoDB" id="2088199at2"/>
<dbReference type="AlphaFoldDB" id="A0A0V8GBN5"/>
<comment type="caution">
    <text evidence="1">The sequence shown here is derived from an EMBL/GenBank/DDBJ whole genome shotgun (WGS) entry which is preliminary data.</text>
</comment>
<dbReference type="Proteomes" id="UP000053797">
    <property type="component" value="Unassembled WGS sequence"/>
</dbReference>
<dbReference type="RefSeq" id="WP_058266043.1">
    <property type="nucleotide sequence ID" value="NZ_FMYN01000007.1"/>
</dbReference>
<evidence type="ECO:0000313" key="1">
    <source>
        <dbReference type="EMBL" id="KSU47684.1"/>
    </source>
</evidence>
<evidence type="ECO:0000313" key="2">
    <source>
        <dbReference type="Proteomes" id="UP000053797"/>
    </source>
</evidence>
<name>A0A0V8GBN5_9BACL</name>
<reference evidence="1 2" key="1">
    <citation type="journal article" date="2015" name="Int. J. Syst. Evol. Microbiol.">
        <title>Exiguobacterium enclense sp. nov., isolated from sediment.</title>
        <authorList>
            <person name="Dastager S.G."/>
            <person name="Mawlankar R."/>
            <person name="Sonalkar V.V."/>
            <person name="Thorat M.N."/>
            <person name="Mual P."/>
            <person name="Verma A."/>
            <person name="Krishnamurthi S."/>
            <person name="Tang S.K."/>
            <person name="Li W.J."/>
        </authorList>
    </citation>
    <scope>NUCLEOTIDE SEQUENCE [LARGE SCALE GENOMIC DNA]</scope>
    <source>
        <strain evidence="1 2">NIO-1109</strain>
    </source>
</reference>
<accession>A0A0V8GBN5</accession>
<sequence length="211" mass="24985">MSLSEEKQSKTIPTTDITWLDEMQLTTSPTRKEKRIRIPPSVALLLSIVDATAFDMFEMRDGTFCDIIQLTSKDIYGLSETEKDHDIFSLAYLLQAYIHPLKVIPLNTPLNLEKQKQRIERQLRQNQNAAYRPFLQKKKQELIYLEEHRTNRDYLLFFYAPDEAMLRERKHQLMKLLRRSNPMVELTLEQKIHVLFQLHNPNTKPTQEGKE</sequence>
<gene>
    <name evidence="1" type="ORF">AS033_15635</name>
</gene>
<proteinExistence type="predicted"/>
<protein>
    <submittedName>
        <fullName evidence="1">Uncharacterized protein</fullName>
    </submittedName>
</protein>
<organism evidence="1 2">
    <name type="scientific">Exiguobacterium indicum</name>
    <dbReference type="NCBI Taxonomy" id="296995"/>
    <lineage>
        <taxon>Bacteria</taxon>
        <taxon>Bacillati</taxon>
        <taxon>Bacillota</taxon>
        <taxon>Bacilli</taxon>
        <taxon>Bacillales</taxon>
        <taxon>Bacillales Family XII. Incertae Sedis</taxon>
        <taxon>Exiguobacterium</taxon>
    </lineage>
</organism>